<dbReference type="GeneID" id="25904958"/>
<protein>
    <submittedName>
        <fullName evidence="4">Uncharacterized protein</fullName>
    </submittedName>
</protein>
<dbReference type="PANTHER" id="PTHR24123">
    <property type="entry name" value="ANKYRIN REPEAT-CONTAINING"/>
    <property type="match status" value="1"/>
</dbReference>
<gene>
    <name evidence="4" type="ORF">SARC_04454</name>
</gene>
<name>A0A0L0G4V1_9EUKA</name>
<dbReference type="EMBL" id="KQ241846">
    <property type="protein sequence ID" value="KNC83293.1"/>
    <property type="molecule type" value="Genomic_DNA"/>
</dbReference>
<evidence type="ECO:0000256" key="3">
    <source>
        <dbReference type="SAM" id="SignalP"/>
    </source>
</evidence>
<dbReference type="STRING" id="667725.A0A0L0G4V1"/>
<dbReference type="Pfam" id="PF12796">
    <property type="entry name" value="Ank_2"/>
    <property type="match status" value="1"/>
</dbReference>
<evidence type="ECO:0000256" key="1">
    <source>
        <dbReference type="ARBA" id="ARBA00022737"/>
    </source>
</evidence>
<dbReference type="OrthoDB" id="2163089at2759"/>
<dbReference type="Gene3D" id="1.25.40.20">
    <property type="entry name" value="Ankyrin repeat-containing domain"/>
    <property type="match status" value="1"/>
</dbReference>
<dbReference type="RefSeq" id="XP_014157195.1">
    <property type="nucleotide sequence ID" value="XM_014301720.1"/>
</dbReference>
<evidence type="ECO:0000313" key="5">
    <source>
        <dbReference type="Proteomes" id="UP000054560"/>
    </source>
</evidence>
<dbReference type="InterPro" id="IPR002110">
    <property type="entry name" value="Ankyrin_rpt"/>
</dbReference>
<evidence type="ECO:0000256" key="2">
    <source>
        <dbReference type="ARBA" id="ARBA00023043"/>
    </source>
</evidence>
<dbReference type="Proteomes" id="UP000054560">
    <property type="component" value="Unassembled WGS sequence"/>
</dbReference>
<dbReference type="InterPro" id="IPR051165">
    <property type="entry name" value="Multifunctional_ANK_Repeat"/>
</dbReference>
<accession>A0A0L0G4V1</accession>
<dbReference type="AlphaFoldDB" id="A0A0L0G4V1"/>
<keyword evidence="1" id="KW-0677">Repeat</keyword>
<dbReference type="InterPro" id="IPR036770">
    <property type="entry name" value="Ankyrin_rpt-contain_sf"/>
</dbReference>
<keyword evidence="2" id="KW-0040">ANK repeat</keyword>
<feature type="signal peptide" evidence="3">
    <location>
        <begin position="1"/>
        <end position="18"/>
    </location>
</feature>
<proteinExistence type="predicted"/>
<reference evidence="4 5" key="1">
    <citation type="submission" date="2011-02" db="EMBL/GenBank/DDBJ databases">
        <title>The Genome Sequence of Sphaeroforma arctica JP610.</title>
        <authorList>
            <consortium name="The Broad Institute Genome Sequencing Platform"/>
            <person name="Russ C."/>
            <person name="Cuomo C."/>
            <person name="Young S.K."/>
            <person name="Zeng Q."/>
            <person name="Gargeya S."/>
            <person name="Alvarado L."/>
            <person name="Berlin A."/>
            <person name="Chapman S.B."/>
            <person name="Chen Z."/>
            <person name="Freedman E."/>
            <person name="Gellesch M."/>
            <person name="Goldberg J."/>
            <person name="Griggs A."/>
            <person name="Gujja S."/>
            <person name="Heilman E."/>
            <person name="Heiman D."/>
            <person name="Howarth C."/>
            <person name="Mehta T."/>
            <person name="Neiman D."/>
            <person name="Pearson M."/>
            <person name="Roberts A."/>
            <person name="Saif S."/>
            <person name="Shea T."/>
            <person name="Shenoy N."/>
            <person name="Sisk P."/>
            <person name="Stolte C."/>
            <person name="Sykes S."/>
            <person name="White J."/>
            <person name="Yandava C."/>
            <person name="Burger G."/>
            <person name="Gray M.W."/>
            <person name="Holland P.W.H."/>
            <person name="King N."/>
            <person name="Lang F.B.F."/>
            <person name="Roger A.J."/>
            <person name="Ruiz-Trillo I."/>
            <person name="Haas B."/>
            <person name="Nusbaum C."/>
            <person name="Birren B."/>
        </authorList>
    </citation>
    <scope>NUCLEOTIDE SEQUENCE [LARGE SCALE GENOMIC DNA]</scope>
    <source>
        <strain evidence="4 5">JP610</strain>
    </source>
</reference>
<organism evidence="4 5">
    <name type="scientific">Sphaeroforma arctica JP610</name>
    <dbReference type="NCBI Taxonomy" id="667725"/>
    <lineage>
        <taxon>Eukaryota</taxon>
        <taxon>Ichthyosporea</taxon>
        <taxon>Ichthyophonida</taxon>
        <taxon>Sphaeroforma</taxon>
    </lineage>
</organism>
<evidence type="ECO:0000313" key="4">
    <source>
        <dbReference type="EMBL" id="KNC83293.1"/>
    </source>
</evidence>
<keyword evidence="3" id="KW-0732">Signal</keyword>
<sequence>MLNTVLFGLLDYMRLIFADESRDVSQYNNSALHLAASQGFAGIVQYLLADVRVSPDALDNRALTSASDKSHTEVVRVLLNDARVDPTENHDSIHAAITTDHPEVVGLLLADPTVRTTDVDRSVLKCAARQDFRDVVSFFLARG</sequence>
<keyword evidence="5" id="KW-1185">Reference proteome</keyword>
<feature type="chain" id="PRO_5005539201" evidence="3">
    <location>
        <begin position="19"/>
        <end position="143"/>
    </location>
</feature>
<dbReference type="SUPFAM" id="SSF48403">
    <property type="entry name" value="Ankyrin repeat"/>
    <property type="match status" value="1"/>
</dbReference>
<dbReference type="PANTHER" id="PTHR24123:SF33">
    <property type="entry name" value="PROTEIN HOS4"/>
    <property type="match status" value="1"/>
</dbReference>